<dbReference type="PANTHER" id="PTHR48029">
    <property type="entry name" value="NUCLEOLAR PROTEIN 8"/>
    <property type="match status" value="1"/>
</dbReference>
<feature type="region of interest" description="Disordered" evidence="2">
    <location>
        <begin position="204"/>
        <end position="225"/>
    </location>
</feature>
<feature type="region of interest" description="Disordered" evidence="2">
    <location>
        <begin position="401"/>
        <end position="431"/>
    </location>
</feature>
<feature type="compositionally biased region" description="Basic and acidic residues" evidence="2">
    <location>
        <begin position="1"/>
        <end position="35"/>
    </location>
</feature>
<name>A0ABR1DJI9_NECAM</name>
<accession>A0ABR1DJI9</accession>
<feature type="compositionally biased region" description="Acidic residues" evidence="2">
    <location>
        <begin position="136"/>
        <end position="145"/>
    </location>
</feature>
<dbReference type="EMBL" id="JAVFWL010000004">
    <property type="protein sequence ID" value="KAK6750106.1"/>
    <property type="molecule type" value="Genomic_DNA"/>
</dbReference>
<keyword evidence="1" id="KW-0694">RNA-binding</keyword>
<evidence type="ECO:0000313" key="4">
    <source>
        <dbReference type="Proteomes" id="UP001303046"/>
    </source>
</evidence>
<evidence type="ECO:0000256" key="1">
    <source>
        <dbReference type="ARBA" id="ARBA00022884"/>
    </source>
</evidence>
<feature type="compositionally biased region" description="Basic and acidic residues" evidence="2">
    <location>
        <begin position="204"/>
        <end position="215"/>
    </location>
</feature>
<organism evidence="3 4">
    <name type="scientific">Necator americanus</name>
    <name type="common">Human hookworm</name>
    <dbReference type="NCBI Taxonomy" id="51031"/>
    <lineage>
        <taxon>Eukaryota</taxon>
        <taxon>Metazoa</taxon>
        <taxon>Ecdysozoa</taxon>
        <taxon>Nematoda</taxon>
        <taxon>Chromadorea</taxon>
        <taxon>Rhabditida</taxon>
        <taxon>Rhabditina</taxon>
        <taxon>Rhabditomorpha</taxon>
        <taxon>Strongyloidea</taxon>
        <taxon>Ancylostomatidae</taxon>
        <taxon>Bunostominae</taxon>
        <taxon>Necator</taxon>
    </lineage>
</organism>
<feature type="compositionally biased region" description="Basic residues" evidence="2">
    <location>
        <begin position="414"/>
        <end position="425"/>
    </location>
</feature>
<feature type="compositionally biased region" description="Polar residues" evidence="2">
    <location>
        <begin position="63"/>
        <end position="78"/>
    </location>
</feature>
<comment type="caution">
    <text evidence="3">The sequence shown here is derived from an EMBL/GenBank/DDBJ whole genome shotgun (WGS) entry which is preliminary data.</text>
</comment>
<keyword evidence="4" id="KW-1185">Reference proteome</keyword>
<gene>
    <name evidence="3" type="primary">Necator_chrIV.g15521</name>
    <name evidence="3" type="ORF">RB195_002226</name>
</gene>
<feature type="compositionally biased region" description="Basic and acidic residues" evidence="2">
    <location>
        <begin position="82"/>
        <end position="133"/>
    </location>
</feature>
<dbReference type="Proteomes" id="UP001303046">
    <property type="component" value="Unassembled WGS sequence"/>
</dbReference>
<feature type="region of interest" description="Disordered" evidence="2">
    <location>
        <begin position="1"/>
        <end position="148"/>
    </location>
</feature>
<evidence type="ECO:0000313" key="3">
    <source>
        <dbReference type="EMBL" id="KAK6750106.1"/>
    </source>
</evidence>
<feature type="compositionally biased region" description="Basic and acidic residues" evidence="2">
    <location>
        <begin position="401"/>
        <end position="413"/>
    </location>
</feature>
<sequence length="431" mass="49185">MSLEEDEKKAQKRARSEAQRLESIRAKKQLEKQRQDVLSQALRKVDQKSKRVVFEDSDENEENPSTSSQNVSVITTATKCPKLFEESSSEHSDDDKDQFKITNRHEGKKGEKLMKLEAKFNSDSRFQLDEKFESSGSDDDDENEATQERLKNLELLSKVLGSTVKPQKKTLKSSMKETKTGQAAVRPFTRFDPFNEEHVRWLQEEEADTSCKKDEVDEDELSETTASKLINKNEKKKVNGFHYEMQANFAEELKARLAGQFGATDSGSNDGDANFSFLAMMGRAAPSTEPKPNLIGEEKGVDIVSNKKLKAILRNDYDENEDDGVIAKIAAPCRKPPFAGVSTSKFFVIGNEPYLQSLVSNFKRTQPLEKIVPRWANHRDIFIKNYKHLRKAALKERRQKILRDNGHAESKNAEKRKKSFTRKRRAKEETG</sequence>
<protein>
    <recommendedName>
        <fullName evidence="5">SART-1 family protein</fullName>
    </recommendedName>
</protein>
<feature type="compositionally biased region" description="Basic and acidic residues" evidence="2">
    <location>
        <begin position="43"/>
        <end position="54"/>
    </location>
</feature>
<proteinExistence type="predicted"/>
<dbReference type="PANTHER" id="PTHR48029:SF1">
    <property type="entry name" value="NUCLEOLAR PROTEIN 8"/>
    <property type="match status" value="1"/>
</dbReference>
<evidence type="ECO:0000256" key="2">
    <source>
        <dbReference type="SAM" id="MobiDB-lite"/>
    </source>
</evidence>
<reference evidence="3 4" key="1">
    <citation type="submission" date="2023-08" db="EMBL/GenBank/DDBJ databases">
        <title>A Necator americanus chromosomal reference genome.</title>
        <authorList>
            <person name="Ilik V."/>
            <person name="Petrzelkova K.J."/>
            <person name="Pardy F."/>
            <person name="Fuh T."/>
            <person name="Niatou-Singa F.S."/>
            <person name="Gouil Q."/>
            <person name="Baker L."/>
            <person name="Ritchie M.E."/>
            <person name="Jex A.R."/>
            <person name="Gazzola D."/>
            <person name="Li H."/>
            <person name="Toshio Fujiwara R."/>
            <person name="Zhan B."/>
            <person name="Aroian R.V."/>
            <person name="Pafco B."/>
            <person name="Schwarz E.M."/>
        </authorList>
    </citation>
    <scope>NUCLEOTIDE SEQUENCE [LARGE SCALE GENOMIC DNA]</scope>
    <source>
        <strain evidence="3 4">Aroian</strain>
        <tissue evidence="3">Whole animal</tissue>
    </source>
</reference>
<evidence type="ECO:0008006" key="5">
    <source>
        <dbReference type="Google" id="ProtNLM"/>
    </source>
</evidence>